<dbReference type="RefSeq" id="WP_250594427.1">
    <property type="nucleotide sequence ID" value="NZ_JAKRVY010000001.1"/>
</dbReference>
<feature type="transmembrane region" description="Helical" evidence="1">
    <location>
        <begin position="84"/>
        <end position="103"/>
    </location>
</feature>
<dbReference type="Gene3D" id="1.20.144.10">
    <property type="entry name" value="Phosphatidic acid phosphatase type 2/haloperoxidase"/>
    <property type="match status" value="1"/>
</dbReference>
<evidence type="ECO:0000313" key="4">
    <source>
        <dbReference type="Proteomes" id="UP001202674"/>
    </source>
</evidence>
<reference evidence="3 4" key="1">
    <citation type="journal article" date="2022" name="Syst. Appl. Microbiol.">
        <title>Natronocalculus amylovorans gen. nov., sp. nov., and Natranaeroarchaeum aerophilus sp. nov., dominant culturable amylolytic natronoarchaea from hypersaline soda lakes in southwestern Siberia.</title>
        <authorList>
            <person name="Sorokin D.Y."/>
            <person name="Elcheninov A.G."/>
            <person name="Khizhniak T.V."/>
            <person name="Koenen M."/>
            <person name="Bale N.J."/>
            <person name="Damste J.S.S."/>
            <person name="Kublanov I.V."/>
        </authorList>
    </citation>
    <scope>NUCLEOTIDE SEQUENCE [LARGE SCALE GENOMIC DNA]</scope>
    <source>
        <strain evidence="3 4">AArc-St1-1</strain>
    </source>
</reference>
<dbReference type="AlphaFoldDB" id="A0AAE3K3F4"/>
<keyword evidence="4" id="KW-1185">Reference proteome</keyword>
<organism evidence="3 4">
    <name type="scientific">Natranaeroarchaeum aerophilus</name>
    <dbReference type="NCBI Taxonomy" id="2917711"/>
    <lineage>
        <taxon>Archaea</taxon>
        <taxon>Methanobacteriati</taxon>
        <taxon>Methanobacteriota</taxon>
        <taxon>Stenosarchaea group</taxon>
        <taxon>Halobacteria</taxon>
        <taxon>Halobacteriales</taxon>
        <taxon>Natronoarchaeaceae</taxon>
        <taxon>Natranaeroarchaeum</taxon>
    </lineage>
</organism>
<dbReference type="Proteomes" id="UP001202674">
    <property type="component" value="Unassembled WGS sequence"/>
</dbReference>
<dbReference type="SMART" id="SM00014">
    <property type="entry name" value="acidPPc"/>
    <property type="match status" value="1"/>
</dbReference>
<name>A0AAE3K3F4_9EURY</name>
<dbReference type="SUPFAM" id="SSF48317">
    <property type="entry name" value="Acid phosphatase/Vanadium-dependent haloperoxidase"/>
    <property type="match status" value="1"/>
</dbReference>
<feature type="transmembrane region" description="Helical" evidence="1">
    <location>
        <begin position="20"/>
        <end position="46"/>
    </location>
</feature>
<dbReference type="PANTHER" id="PTHR14969">
    <property type="entry name" value="SPHINGOSINE-1-PHOSPHATE PHOSPHOHYDROLASE"/>
    <property type="match status" value="1"/>
</dbReference>
<keyword evidence="1" id="KW-0472">Membrane</keyword>
<dbReference type="InterPro" id="IPR036938">
    <property type="entry name" value="PAP2/HPO_sf"/>
</dbReference>
<proteinExistence type="predicted"/>
<sequence>MIRNPETLESFRGSLPEWLIDAAGIVTTGGDYLVVVAIAVGLWLVAERDRGPWPVVAVLGAIGLTTLLKNALGLPRPPVAEIGGYGFPSGHALGATVAYGLVARRLDVGSVRLRTVLAALVVATIAASRVVIGVHYPADVIVGVGLGLAYLAGVERLVARWSA</sequence>
<keyword evidence="1" id="KW-1133">Transmembrane helix</keyword>
<evidence type="ECO:0000259" key="2">
    <source>
        <dbReference type="SMART" id="SM00014"/>
    </source>
</evidence>
<dbReference type="Pfam" id="PF01569">
    <property type="entry name" value="PAP2"/>
    <property type="match status" value="1"/>
</dbReference>
<evidence type="ECO:0000256" key="1">
    <source>
        <dbReference type="SAM" id="Phobius"/>
    </source>
</evidence>
<feature type="transmembrane region" description="Helical" evidence="1">
    <location>
        <begin position="140"/>
        <end position="159"/>
    </location>
</feature>
<feature type="transmembrane region" description="Helical" evidence="1">
    <location>
        <begin position="53"/>
        <end position="72"/>
    </location>
</feature>
<dbReference type="InterPro" id="IPR000326">
    <property type="entry name" value="PAP2/HPO"/>
</dbReference>
<comment type="caution">
    <text evidence="3">The sequence shown here is derived from an EMBL/GenBank/DDBJ whole genome shotgun (WGS) entry which is preliminary data.</text>
</comment>
<gene>
    <name evidence="3" type="ORF">AArcSt11_02855</name>
</gene>
<feature type="domain" description="Phosphatidic acid phosphatase type 2/haloperoxidase" evidence="2">
    <location>
        <begin position="53"/>
        <end position="155"/>
    </location>
</feature>
<dbReference type="EMBL" id="JAKRVY010000001">
    <property type="protein sequence ID" value="MCL9812592.1"/>
    <property type="molecule type" value="Genomic_DNA"/>
</dbReference>
<feature type="transmembrane region" description="Helical" evidence="1">
    <location>
        <begin position="115"/>
        <end position="134"/>
    </location>
</feature>
<accession>A0AAE3K3F4</accession>
<evidence type="ECO:0000313" key="3">
    <source>
        <dbReference type="EMBL" id="MCL9812592.1"/>
    </source>
</evidence>
<keyword evidence="1" id="KW-0812">Transmembrane</keyword>
<dbReference type="PANTHER" id="PTHR14969:SF13">
    <property type="entry name" value="AT30094P"/>
    <property type="match status" value="1"/>
</dbReference>
<protein>
    <submittedName>
        <fullName evidence="3">Phosphatase PAP2 family protein</fullName>
    </submittedName>
</protein>